<accession>A0ABU2YBL5</accession>
<dbReference type="Proteomes" id="UP001254488">
    <property type="component" value="Unassembled WGS sequence"/>
</dbReference>
<evidence type="ECO:0000313" key="1">
    <source>
        <dbReference type="EMBL" id="MDT0555029.1"/>
    </source>
</evidence>
<organism evidence="1 2">
    <name type="scientific">Patiriisocius hiemis</name>
    <dbReference type="NCBI Taxonomy" id="3075604"/>
    <lineage>
        <taxon>Bacteria</taxon>
        <taxon>Pseudomonadati</taxon>
        <taxon>Bacteroidota</taxon>
        <taxon>Flavobacteriia</taxon>
        <taxon>Flavobacteriales</taxon>
        <taxon>Flavobacteriaceae</taxon>
        <taxon>Patiriisocius</taxon>
    </lineage>
</organism>
<reference evidence="1 2" key="1">
    <citation type="submission" date="2023-09" db="EMBL/GenBank/DDBJ databases">
        <authorList>
            <person name="Rey-Velasco X."/>
        </authorList>
    </citation>
    <scope>NUCLEOTIDE SEQUENCE [LARGE SCALE GENOMIC DNA]</scope>
    <source>
        <strain evidence="1 2">W242</strain>
    </source>
</reference>
<keyword evidence="2" id="KW-1185">Reference proteome</keyword>
<dbReference type="EMBL" id="JAVRHZ010000001">
    <property type="protein sequence ID" value="MDT0555029.1"/>
    <property type="molecule type" value="Genomic_DNA"/>
</dbReference>
<name>A0ABU2YBL5_9FLAO</name>
<sequence length="228" mass="25248">MLHAIISGDIISSTSLEQKDKVILEEALSAMITELDNSFNVFGRVVKGDNIECSPLKVKDALTIALAIKSYVKSIPLDVSSYKKEKKRVKLFKEHGIRVAIGLGSMDRLDFENGVMDGEAIYMAGRKINSTSTYNKDRITIKNTLFFISKDNDLNREWEAILGLLDVLLAKATARQSEVLYLKLLGNDESTISKKLGIDQSVVNRHSTSVGWNAIEGVVAYFASSFSH</sequence>
<protein>
    <submittedName>
        <fullName evidence="1">Fumarate hydratase</fullName>
    </submittedName>
</protein>
<comment type="caution">
    <text evidence="1">The sequence shown here is derived from an EMBL/GenBank/DDBJ whole genome shotgun (WGS) entry which is preliminary data.</text>
</comment>
<proteinExistence type="predicted"/>
<gene>
    <name evidence="1" type="ORF">RM538_03375</name>
</gene>
<evidence type="ECO:0000313" key="2">
    <source>
        <dbReference type="Proteomes" id="UP001254488"/>
    </source>
</evidence>
<dbReference type="RefSeq" id="WP_311331982.1">
    <property type="nucleotide sequence ID" value="NZ_JAVRHZ010000001.1"/>
</dbReference>